<evidence type="ECO:0000256" key="1">
    <source>
        <dbReference type="SAM" id="MobiDB-lite"/>
    </source>
</evidence>
<proteinExistence type="predicted"/>
<feature type="region of interest" description="Disordered" evidence="1">
    <location>
        <begin position="172"/>
        <end position="204"/>
    </location>
</feature>
<reference evidence="2" key="1">
    <citation type="submission" date="2020-04" db="EMBL/GenBank/DDBJ databases">
        <authorList>
            <person name="Chiriac C."/>
            <person name="Salcher M."/>
            <person name="Ghai R."/>
            <person name="Kavagutti S V."/>
        </authorList>
    </citation>
    <scope>NUCLEOTIDE SEQUENCE</scope>
</reference>
<sequence length="204" mass="22896">MTRMYVATKAGEETLLEEAALLHAVRNRWPGRTFATTNKTRKARLDGIILQGNDITGAFEVRCRQQTVEKFRSSFNNELMITAEKFHASIDGTSTLLRTTYILFLYLVPSALACFFEIADHDGNIKRKYREAEKLASEACDAKDVKVMRLNAFVDISGVKWFGVKPWRQLEEEGHELPRPMGSGREADSGGEDDPPPLPDTADA</sequence>
<evidence type="ECO:0000313" key="2">
    <source>
        <dbReference type="EMBL" id="CAB4130385.1"/>
    </source>
</evidence>
<protein>
    <submittedName>
        <fullName evidence="2">Uncharacterized protein</fullName>
    </submittedName>
</protein>
<gene>
    <name evidence="2" type="ORF">UFOVP119_9</name>
</gene>
<dbReference type="EMBL" id="LR796238">
    <property type="protein sequence ID" value="CAB4130385.1"/>
    <property type="molecule type" value="Genomic_DNA"/>
</dbReference>
<accession>A0A6J5L8P5</accession>
<name>A0A6J5L8P5_9CAUD</name>
<organism evidence="2">
    <name type="scientific">uncultured Caudovirales phage</name>
    <dbReference type="NCBI Taxonomy" id="2100421"/>
    <lineage>
        <taxon>Viruses</taxon>
        <taxon>Duplodnaviria</taxon>
        <taxon>Heunggongvirae</taxon>
        <taxon>Uroviricota</taxon>
        <taxon>Caudoviricetes</taxon>
        <taxon>Peduoviridae</taxon>
        <taxon>Maltschvirus</taxon>
        <taxon>Maltschvirus maltsch</taxon>
    </lineage>
</organism>